<dbReference type="AlphaFoldDB" id="A0A5B7CPZ9"/>
<keyword evidence="2" id="KW-1185">Reference proteome</keyword>
<evidence type="ECO:0000313" key="1">
    <source>
        <dbReference type="EMBL" id="MPC11275.1"/>
    </source>
</evidence>
<gene>
    <name evidence="1" type="ORF">E2C01_003937</name>
</gene>
<dbReference type="EMBL" id="VSRR010000154">
    <property type="protein sequence ID" value="MPC11275.1"/>
    <property type="molecule type" value="Genomic_DNA"/>
</dbReference>
<dbReference type="Proteomes" id="UP000324222">
    <property type="component" value="Unassembled WGS sequence"/>
</dbReference>
<evidence type="ECO:0000313" key="2">
    <source>
        <dbReference type="Proteomes" id="UP000324222"/>
    </source>
</evidence>
<proteinExistence type="predicted"/>
<organism evidence="1 2">
    <name type="scientific">Portunus trituberculatus</name>
    <name type="common">Swimming crab</name>
    <name type="synonym">Neptunus trituberculatus</name>
    <dbReference type="NCBI Taxonomy" id="210409"/>
    <lineage>
        <taxon>Eukaryota</taxon>
        <taxon>Metazoa</taxon>
        <taxon>Ecdysozoa</taxon>
        <taxon>Arthropoda</taxon>
        <taxon>Crustacea</taxon>
        <taxon>Multicrustacea</taxon>
        <taxon>Malacostraca</taxon>
        <taxon>Eumalacostraca</taxon>
        <taxon>Eucarida</taxon>
        <taxon>Decapoda</taxon>
        <taxon>Pleocyemata</taxon>
        <taxon>Brachyura</taxon>
        <taxon>Eubrachyura</taxon>
        <taxon>Portunoidea</taxon>
        <taxon>Portunidae</taxon>
        <taxon>Portuninae</taxon>
        <taxon>Portunus</taxon>
    </lineage>
</organism>
<name>A0A5B7CPZ9_PORTR</name>
<reference evidence="1 2" key="1">
    <citation type="submission" date="2019-05" db="EMBL/GenBank/DDBJ databases">
        <title>Another draft genome of Portunus trituberculatus and its Hox gene families provides insights of decapod evolution.</title>
        <authorList>
            <person name="Jeong J.-H."/>
            <person name="Song I."/>
            <person name="Kim S."/>
            <person name="Choi T."/>
            <person name="Kim D."/>
            <person name="Ryu S."/>
            <person name="Kim W."/>
        </authorList>
    </citation>
    <scope>NUCLEOTIDE SEQUENCE [LARGE SCALE GENOMIC DNA]</scope>
    <source>
        <tissue evidence="1">Muscle</tissue>
    </source>
</reference>
<accession>A0A5B7CPZ9</accession>
<protein>
    <submittedName>
        <fullName evidence="1">Uncharacterized protein</fullName>
    </submittedName>
</protein>
<comment type="caution">
    <text evidence="1">The sequence shown here is derived from an EMBL/GenBank/DDBJ whole genome shotgun (WGS) entry which is preliminary data.</text>
</comment>
<sequence length="64" mass="7087">MKTWKGATSEAWCKLWRQVKEHAMVTRWSASQRGSWEAAAGSEVVTVAFCAAPPPMVRYGCSVI</sequence>